<evidence type="ECO:0000259" key="2">
    <source>
        <dbReference type="Pfam" id="PF13843"/>
    </source>
</evidence>
<proteinExistence type="predicted"/>
<dbReference type="InterPro" id="IPR029526">
    <property type="entry name" value="PGBD"/>
</dbReference>
<dbReference type="PANTHER" id="PTHR47272">
    <property type="entry name" value="DDE_TNP_1_7 DOMAIN-CONTAINING PROTEIN"/>
    <property type="match status" value="1"/>
</dbReference>
<dbReference type="Proteomes" id="UP001314205">
    <property type="component" value="Unassembled WGS sequence"/>
</dbReference>
<reference evidence="3 4" key="1">
    <citation type="submission" date="2023-11" db="EMBL/GenBank/DDBJ databases">
        <authorList>
            <person name="Hedman E."/>
            <person name="Englund M."/>
            <person name="Stromberg M."/>
            <person name="Nyberg Akerstrom W."/>
            <person name="Nylinder S."/>
            <person name="Jareborg N."/>
            <person name="Kallberg Y."/>
            <person name="Kronander E."/>
        </authorList>
    </citation>
    <scope>NUCLEOTIDE SEQUENCE [LARGE SCALE GENOMIC DNA]</scope>
</reference>
<comment type="caution">
    <text evidence="3">The sequence shown here is derived from an EMBL/GenBank/DDBJ whole genome shotgun (WGS) entry which is preliminary data.</text>
</comment>
<protein>
    <recommendedName>
        <fullName evidence="2">PiggyBac transposable element-derived protein domain-containing protein</fullName>
    </recommendedName>
</protein>
<accession>A0AAV1LR12</accession>
<feature type="compositionally biased region" description="Low complexity" evidence="1">
    <location>
        <begin position="60"/>
        <end position="72"/>
    </location>
</feature>
<dbReference type="EMBL" id="CAVLGL010000095">
    <property type="protein sequence ID" value="CAK1597866.1"/>
    <property type="molecule type" value="Genomic_DNA"/>
</dbReference>
<evidence type="ECO:0000256" key="1">
    <source>
        <dbReference type="SAM" id="MobiDB-lite"/>
    </source>
</evidence>
<evidence type="ECO:0000313" key="3">
    <source>
        <dbReference type="EMBL" id="CAK1597866.1"/>
    </source>
</evidence>
<dbReference type="PANTHER" id="PTHR47272:SF2">
    <property type="entry name" value="PIGGYBAC TRANSPOSABLE ELEMENT-DERIVED PROTEIN 3-LIKE"/>
    <property type="match status" value="1"/>
</dbReference>
<dbReference type="Pfam" id="PF13843">
    <property type="entry name" value="DDE_Tnp_1_7"/>
    <property type="match status" value="1"/>
</dbReference>
<keyword evidence="4" id="KW-1185">Reference proteome</keyword>
<gene>
    <name evidence="3" type="ORF">PARMNEM_LOCUS16971</name>
</gene>
<feature type="compositionally biased region" description="Polar residues" evidence="1">
    <location>
        <begin position="78"/>
        <end position="92"/>
    </location>
</feature>
<feature type="domain" description="PiggyBac transposable element-derived protein" evidence="2">
    <location>
        <begin position="152"/>
        <end position="505"/>
    </location>
</feature>
<dbReference type="AlphaFoldDB" id="A0AAV1LR12"/>
<organism evidence="3 4">
    <name type="scientific">Parnassius mnemosyne</name>
    <name type="common">clouded apollo</name>
    <dbReference type="NCBI Taxonomy" id="213953"/>
    <lineage>
        <taxon>Eukaryota</taxon>
        <taxon>Metazoa</taxon>
        <taxon>Ecdysozoa</taxon>
        <taxon>Arthropoda</taxon>
        <taxon>Hexapoda</taxon>
        <taxon>Insecta</taxon>
        <taxon>Pterygota</taxon>
        <taxon>Neoptera</taxon>
        <taxon>Endopterygota</taxon>
        <taxon>Lepidoptera</taxon>
        <taxon>Glossata</taxon>
        <taxon>Ditrysia</taxon>
        <taxon>Papilionoidea</taxon>
        <taxon>Papilionidae</taxon>
        <taxon>Parnassiinae</taxon>
        <taxon>Parnassini</taxon>
        <taxon>Parnassius</taxon>
        <taxon>Driopa</taxon>
    </lineage>
</organism>
<feature type="compositionally biased region" description="Acidic residues" evidence="1">
    <location>
        <begin position="27"/>
        <end position="38"/>
    </location>
</feature>
<sequence>MASRSRRIEPRSGIACSDDTVLALLEESDVDFSSDDDTQNPTYNEPTEIATQERRRYDSSDSSVNSDSYDVVEPPSPALSSESIIRQATGSGLRQARSSRRPRRSTQPTYRQIPSQSQPDVVDLWTGNFEPLEVNLYEPTYVPNFDHGWSYEQFFERYINEQILLQIVDCTNRTAVHVKGRSLGLTVKELKVYIGVTMIMASLQYPQIDMYWSSKWKQPIVTSAMTRLRFYAIRTSLKVVYDLDVIVEERQKDKIWKVRPLFEKVRQGCLLQPRTAKMSIDEMIIPFTGQCCIRQYNPNKPNPLGLKVFALATPQGMVIDFEIYQGDKTFPEIRQMGFGLGEAAILRLTEALVPGHHIFFDRYFTTIKLCDELLNKSFHATGTIMRNRLPKNCMMEEDKSFMKKQRGYCEIKTRVDGKMAVTRWMDNKPVVMLSTRLSNRHADECERWSKKNKVYERVRRPEVIKENNENMGGLDLAVCPSRNRTKKWTIRVISHMIDLAVANSYLQFKQREKKKGVKNVIGIREFKMELGEKLIADNLDSTDTDDPADEFKELLLKHKKHKLF</sequence>
<name>A0AAV1LR12_9NEOP</name>
<feature type="region of interest" description="Disordered" evidence="1">
    <location>
        <begin position="27"/>
        <end position="117"/>
    </location>
</feature>
<evidence type="ECO:0000313" key="4">
    <source>
        <dbReference type="Proteomes" id="UP001314205"/>
    </source>
</evidence>